<name>A0A3L6ER08_MAIZE</name>
<proteinExistence type="predicted"/>
<accession>A0A3L6ER08</accession>
<dbReference type="PANTHER" id="PTHR10492">
    <property type="match status" value="1"/>
</dbReference>
<dbReference type="AlphaFoldDB" id="A0A3L6ER08"/>
<sequence length="251" mass="29267">MLTEWFNTNARNPRYQQLTYCDFPTEWSWHSLDRLWQKRTPCQKIGRMYYVHPMAGELYYLCMLLMIVKVATSYVDLRTFSGTVYATFCEACEARGLLESDNEWSLLFDEAIVSTSSHQLRQLFVTVTLHCSVCNVRALFDKYCLYFRDDIHRSLTRALANPRYVVPLEQLMSLLIKKLTQLFSNSGGNIEDFNLPKLSTQNDPMFENRLLNDELDVEPLVLSMQAQTLLSQLNTDQRHVYDTIIGRVLSS</sequence>
<comment type="caution">
    <text evidence="1">The sequence shown here is derived from an EMBL/GenBank/DDBJ whole genome shotgun (WGS) entry which is preliminary data.</text>
</comment>
<dbReference type="EMBL" id="NCVQ01000006">
    <property type="protein sequence ID" value="PWZ23504.1"/>
    <property type="molecule type" value="Genomic_DNA"/>
</dbReference>
<evidence type="ECO:0000313" key="1">
    <source>
        <dbReference type="EMBL" id="PWZ23504.1"/>
    </source>
</evidence>
<gene>
    <name evidence="1" type="ORF">Zm00014a_041380</name>
</gene>
<dbReference type="Proteomes" id="UP000251960">
    <property type="component" value="Chromosome 5"/>
</dbReference>
<protein>
    <submittedName>
        <fullName evidence="1">Uncharacterized protein</fullName>
    </submittedName>
</protein>
<reference evidence="1" key="1">
    <citation type="journal article" date="2018" name="Nat. Genet.">
        <title>Extensive intraspecific gene order and gene structural variations between Mo17 and other maize genomes.</title>
        <authorList>
            <person name="Sun S."/>
            <person name="Zhou Y."/>
            <person name="Chen J."/>
            <person name="Shi J."/>
            <person name="Zhao H."/>
            <person name="Zhao H."/>
            <person name="Song W."/>
            <person name="Zhang M."/>
            <person name="Cui Y."/>
            <person name="Dong X."/>
            <person name="Liu H."/>
            <person name="Ma X."/>
            <person name="Jiao Y."/>
            <person name="Wang B."/>
            <person name="Wei X."/>
            <person name="Stein J.C."/>
            <person name="Glaubitz J.C."/>
            <person name="Lu F."/>
            <person name="Yu G."/>
            <person name="Liang C."/>
            <person name="Fengler K."/>
            <person name="Li B."/>
            <person name="Rafalski A."/>
            <person name="Schnable P.S."/>
            <person name="Ware D.H."/>
            <person name="Buckler E.S."/>
            <person name="Lai J."/>
        </authorList>
    </citation>
    <scope>NUCLEOTIDE SEQUENCE [LARGE SCALE GENOMIC DNA]</scope>
    <source>
        <tissue evidence="1">Seedling</tissue>
    </source>
</reference>
<dbReference type="PANTHER" id="PTHR10492:SF95">
    <property type="entry name" value="HELITRON HELICASE-LIKE DOMAIN-CONTAINING PROTEIN"/>
    <property type="match status" value="1"/>
</dbReference>
<organism evidence="1">
    <name type="scientific">Zea mays</name>
    <name type="common">Maize</name>
    <dbReference type="NCBI Taxonomy" id="4577"/>
    <lineage>
        <taxon>Eukaryota</taxon>
        <taxon>Viridiplantae</taxon>
        <taxon>Streptophyta</taxon>
        <taxon>Embryophyta</taxon>
        <taxon>Tracheophyta</taxon>
        <taxon>Spermatophyta</taxon>
        <taxon>Magnoliopsida</taxon>
        <taxon>Liliopsida</taxon>
        <taxon>Poales</taxon>
        <taxon>Poaceae</taxon>
        <taxon>PACMAD clade</taxon>
        <taxon>Panicoideae</taxon>
        <taxon>Andropogonodae</taxon>
        <taxon>Andropogoneae</taxon>
        <taxon>Tripsacinae</taxon>
        <taxon>Zea</taxon>
    </lineage>
</organism>